<dbReference type="InterPro" id="IPR029061">
    <property type="entry name" value="THDP-binding"/>
</dbReference>
<evidence type="ECO:0000313" key="5">
    <source>
        <dbReference type="Proteomes" id="UP000007813"/>
    </source>
</evidence>
<comment type="caution">
    <text evidence="4">The sequence shown here is derived from an EMBL/GenBank/DDBJ whole genome shotgun (WGS) entry which is preliminary data.</text>
</comment>
<dbReference type="GO" id="GO:0044272">
    <property type="term" value="P:sulfur compound biosynthetic process"/>
    <property type="evidence" value="ECO:0007669"/>
    <property type="project" value="UniProtKB-ARBA"/>
</dbReference>
<dbReference type="SUPFAM" id="SSF52518">
    <property type="entry name" value="Thiamin diphosphate-binding fold (THDP-binding)"/>
    <property type="match status" value="1"/>
</dbReference>
<dbReference type="PANTHER" id="PTHR43380:SF1">
    <property type="entry name" value="2-OXOISOVALERATE DEHYDROGENASE SUBUNIT ALPHA, MITOCHONDRIAL"/>
    <property type="match status" value="1"/>
</dbReference>
<name>J3JCZ0_9EURY</name>
<keyword evidence="4" id="KW-0670">Pyruvate</keyword>
<dbReference type="InterPro" id="IPR017596">
    <property type="entry name" value="PdhA/BkdA"/>
</dbReference>
<proteinExistence type="predicted"/>
<keyword evidence="1" id="KW-0560">Oxidoreductase</keyword>
<dbReference type="InterPro" id="IPR001017">
    <property type="entry name" value="DH_E1"/>
</dbReference>
<dbReference type="eggNOG" id="arCOG01054">
    <property type="taxonomic scope" value="Archaea"/>
</dbReference>
<dbReference type="GO" id="GO:0009083">
    <property type="term" value="P:branched-chain amino acid catabolic process"/>
    <property type="evidence" value="ECO:0007669"/>
    <property type="project" value="TreeGrafter"/>
</dbReference>
<protein>
    <submittedName>
        <fullName evidence="4">Pyruvate dehydrogenase E1 component subunit alpha</fullName>
    </submittedName>
</protein>
<dbReference type="AlphaFoldDB" id="J3JCZ0"/>
<evidence type="ECO:0000256" key="2">
    <source>
        <dbReference type="SAM" id="MobiDB-lite"/>
    </source>
</evidence>
<evidence type="ECO:0000313" key="4">
    <source>
        <dbReference type="EMBL" id="EJN57031.1"/>
    </source>
</evidence>
<feature type="domain" description="Dehydrogenase E1 component" evidence="3">
    <location>
        <begin position="90"/>
        <end position="378"/>
    </location>
</feature>
<evidence type="ECO:0000259" key="3">
    <source>
        <dbReference type="Pfam" id="PF00676"/>
    </source>
</evidence>
<dbReference type="GO" id="GO:0016624">
    <property type="term" value="F:oxidoreductase activity, acting on the aldehyde or oxo group of donors, disulfide as acceptor"/>
    <property type="evidence" value="ECO:0007669"/>
    <property type="project" value="InterPro"/>
</dbReference>
<dbReference type="NCBIfam" id="TIGR03181">
    <property type="entry name" value="PDH_E1_alph_x"/>
    <property type="match status" value="1"/>
</dbReference>
<dbReference type="InterPro" id="IPR050771">
    <property type="entry name" value="Alpha-ketoacid_DH_E1_comp"/>
</dbReference>
<dbReference type="PATRIC" id="fig|1210908.3.peg.4127"/>
<feature type="compositionally biased region" description="Basic and acidic residues" evidence="2">
    <location>
        <begin position="8"/>
        <end position="57"/>
    </location>
</feature>
<sequence length="420" mass="47045">MTDDDPSSDEHDGPGTRSDSPTDERVGQRTNETTRHPDEQTTDRTPHDMSVLDHSTDESTRYQLLALDGSRTDEPLPIDVDDDTLVGIYEHMRLARRFDERAVSLQRQGRIATYAPLAGQEASQVASAYALDAQDWLYPTYRDHAAKVVRGVPIESLLLTMMGHGDGYRVPEGVNVMPEYIPIATQIPQAAGAAMASRYLDEDSVYCCYFGDGATSEGDFHEGLNFAGVFDAPVVFFCNNNQWAISVPREKQTASKTIAQKADAYGFEGIQVDGTDPLAVYVATREAVEKARNPGPGETRPTLIEAVQYRFGAHTTADDPDVYREGVPDEWRDRDPIPRYETFLRETGRLDDETKAEIEDRIESRLADAIETAESTTPEPVSAMFEHVYAEPTPELDRQREELERLVERYGEDAFRRDHS</sequence>
<evidence type="ECO:0000256" key="1">
    <source>
        <dbReference type="ARBA" id="ARBA00023002"/>
    </source>
</evidence>
<dbReference type="EMBL" id="ALJD01000016">
    <property type="protein sequence ID" value="EJN57031.1"/>
    <property type="molecule type" value="Genomic_DNA"/>
</dbReference>
<dbReference type="CDD" id="cd02000">
    <property type="entry name" value="TPP_E1_PDC_ADC_BCADC"/>
    <property type="match status" value="1"/>
</dbReference>
<reference evidence="4 5" key="1">
    <citation type="journal article" date="2012" name="J. Bacteriol.">
        <title>Draft Genome Sequence of the Extremely Halophilic Archaeon Halogranum salarium B-1T.</title>
        <authorList>
            <person name="Kim K.K."/>
            <person name="Lee K.C."/>
            <person name="Lee J.S."/>
        </authorList>
    </citation>
    <scope>NUCLEOTIDE SEQUENCE [LARGE SCALE GENOMIC DNA]</scope>
    <source>
        <strain evidence="4 5">B-1</strain>
    </source>
</reference>
<gene>
    <name evidence="4" type="ORF">HSB1_44170</name>
</gene>
<accession>J3JCZ0</accession>
<dbReference type="Gene3D" id="3.40.50.970">
    <property type="match status" value="1"/>
</dbReference>
<dbReference type="Pfam" id="PF00676">
    <property type="entry name" value="E1_dh"/>
    <property type="match status" value="1"/>
</dbReference>
<feature type="region of interest" description="Disordered" evidence="2">
    <location>
        <begin position="1"/>
        <end position="57"/>
    </location>
</feature>
<dbReference type="Proteomes" id="UP000007813">
    <property type="component" value="Unassembled WGS sequence"/>
</dbReference>
<organism evidence="4 5">
    <name type="scientific">Halogranum salarium B-1</name>
    <dbReference type="NCBI Taxonomy" id="1210908"/>
    <lineage>
        <taxon>Archaea</taxon>
        <taxon>Methanobacteriati</taxon>
        <taxon>Methanobacteriota</taxon>
        <taxon>Stenosarchaea group</taxon>
        <taxon>Halobacteria</taxon>
        <taxon>Halobacteriales</taxon>
        <taxon>Haloferacaceae</taxon>
    </lineage>
</organism>
<dbReference type="PANTHER" id="PTHR43380">
    <property type="entry name" value="2-OXOISOVALERATE DEHYDROGENASE SUBUNIT ALPHA, MITOCHONDRIAL"/>
    <property type="match status" value="1"/>
</dbReference>